<gene>
    <name evidence="2" type="ORF">CPB83DRAFT_909721</name>
</gene>
<evidence type="ECO:0000313" key="2">
    <source>
        <dbReference type="EMBL" id="KAF9524721.1"/>
    </source>
</evidence>
<organism evidence="2 3">
    <name type="scientific">Crepidotus variabilis</name>
    <dbReference type="NCBI Taxonomy" id="179855"/>
    <lineage>
        <taxon>Eukaryota</taxon>
        <taxon>Fungi</taxon>
        <taxon>Dikarya</taxon>
        <taxon>Basidiomycota</taxon>
        <taxon>Agaricomycotina</taxon>
        <taxon>Agaricomycetes</taxon>
        <taxon>Agaricomycetidae</taxon>
        <taxon>Agaricales</taxon>
        <taxon>Agaricineae</taxon>
        <taxon>Crepidotaceae</taxon>
        <taxon>Crepidotus</taxon>
    </lineage>
</organism>
<dbReference type="Proteomes" id="UP000807306">
    <property type="component" value="Unassembled WGS sequence"/>
</dbReference>
<proteinExistence type="predicted"/>
<keyword evidence="1" id="KW-0175">Coiled coil</keyword>
<accession>A0A9P6E8Y0</accession>
<dbReference type="EMBL" id="MU157894">
    <property type="protein sequence ID" value="KAF9524721.1"/>
    <property type="molecule type" value="Genomic_DNA"/>
</dbReference>
<comment type="caution">
    <text evidence="2">The sequence shown here is derived from an EMBL/GenBank/DDBJ whole genome shotgun (WGS) entry which is preliminary data.</text>
</comment>
<reference evidence="2" key="1">
    <citation type="submission" date="2020-11" db="EMBL/GenBank/DDBJ databases">
        <authorList>
            <consortium name="DOE Joint Genome Institute"/>
            <person name="Ahrendt S."/>
            <person name="Riley R."/>
            <person name="Andreopoulos W."/>
            <person name="Labutti K."/>
            <person name="Pangilinan J."/>
            <person name="Ruiz-Duenas F.J."/>
            <person name="Barrasa J.M."/>
            <person name="Sanchez-Garcia M."/>
            <person name="Camarero S."/>
            <person name="Miyauchi S."/>
            <person name="Serrano A."/>
            <person name="Linde D."/>
            <person name="Babiker R."/>
            <person name="Drula E."/>
            <person name="Ayuso-Fernandez I."/>
            <person name="Pacheco R."/>
            <person name="Padilla G."/>
            <person name="Ferreira P."/>
            <person name="Barriuso J."/>
            <person name="Kellner H."/>
            <person name="Castanera R."/>
            <person name="Alfaro M."/>
            <person name="Ramirez L."/>
            <person name="Pisabarro A.G."/>
            <person name="Kuo A."/>
            <person name="Tritt A."/>
            <person name="Lipzen A."/>
            <person name="He G."/>
            <person name="Yan M."/>
            <person name="Ng V."/>
            <person name="Cullen D."/>
            <person name="Martin F."/>
            <person name="Rosso M.-N."/>
            <person name="Henrissat B."/>
            <person name="Hibbett D."/>
            <person name="Martinez A.T."/>
            <person name="Grigoriev I.V."/>
        </authorList>
    </citation>
    <scope>NUCLEOTIDE SEQUENCE</scope>
    <source>
        <strain evidence="2">CBS 506.95</strain>
    </source>
</reference>
<protein>
    <submittedName>
        <fullName evidence="2">Uncharacterized protein</fullName>
    </submittedName>
</protein>
<keyword evidence="3" id="KW-1185">Reference proteome</keyword>
<sequence length="398" mass="44740">MSTNKSTDNIALLRQLEDRELYIAKCISRIDQKDKLILELKERLELANKENKKLHEIIILHHREPSASTSSAQRVKIAMPNTSSKPSQENPFQSRGLKPSLADLRAKLYEINKDISQAAATLGKGLVYHHYTPSADRWEIMKEKVERRIGRGMLSILKEGAAKANLRTIDINDINDVNLSIPVHSLLAQVTIQVFLAETVAYEMFVWSPQPEKIELSRELSRIYIGLQAAENHSTCTHWRALTSSQIPLTSDPTQWKEAFKRKLSYLFHIASWRALDNAQLESFYRALDPIYTTLRYIRTSLWGISEEEYEICFIKAGTSFDPAKMNEIYAGKETRAQKGGAVVLGTTSIGLCKVITDKSGFATESVKLVAAPDVVIESSLRAVLSLGLGELHSDGRD</sequence>
<feature type="coiled-coil region" evidence="1">
    <location>
        <begin position="30"/>
        <end position="57"/>
    </location>
</feature>
<dbReference type="AlphaFoldDB" id="A0A9P6E8Y0"/>
<evidence type="ECO:0000313" key="3">
    <source>
        <dbReference type="Proteomes" id="UP000807306"/>
    </source>
</evidence>
<evidence type="ECO:0000256" key="1">
    <source>
        <dbReference type="SAM" id="Coils"/>
    </source>
</evidence>
<dbReference type="OrthoDB" id="3222645at2759"/>
<name>A0A9P6E8Y0_9AGAR</name>